<dbReference type="AlphaFoldDB" id="A0A3P7NF47"/>
<dbReference type="OrthoDB" id="7866065at2759"/>
<dbReference type="PANTHER" id="PTHR13351">
    <property type="entry name" value="RENIN RECEPTOR"/>
    <property type="match status" value="1"/>
</dbReference>
<proteinExistence type="predicted"/>
<evidence type="ECO:0000313" key="3">
    <source>
        <dbReference type="Proteomes" id="UP000271889"/>
    </source>
</evidence>
<protein>
    <recommendedName>
        <fullName evidence="1">Renin receptor-like C-terminal transmembrane spanning segment domain-containing protein</fullName>
    </recommendedName>
</protein>
<feature type="domain" description="Renin receptor-like C-terminal transmembrane spanning segment" evidence="1">
    <location>
        <begin position="178"/>
        <end position="207"/>
    </location>
</feature>
<dbReference type="InterPro" id="IPR056780">
    <property type="entry name" value="Renin_r_C"/>
</dbReference>
<dbReference type="InterPro" id="IPR012493">
    <property type="entry name" value="Renin_rcpt"/>
</dbReference>
<organism evidence="2 3">
    <name type="scientific">Cylicostephanus goldi</name>
    <name type="common">Nematode worm</name>
    <dbReference type="NCBI Taxonomy" id="71465"/>
    <lineage>
        <taxon>Eukaryota</taxon>
        <taxon>Metazoa</taxon>
        <taxon>Ecdysozoa</taxon>
        <taxon>Nematoda</taxon>
        <taxon>Chromadorea</taxon>
        <taxon>Rhabditida</taxon>
        <taxon>Rhabditina</taxon>
        <taxon>Rhabditomorpha</taxon>
        <taxon>Strongyloidea</taxon>
        <taxon>Strongylidae</taxon>
        <taxon>Cylicostephanus</taxon>
    </lineage>
</organism>
<name>A0A3P7NF47_CYLGO</name>
<gene>
    <name evidence="2" type="ORF">CGOC_LOCUS11347</name>
</gene>
<dbReference type="GO" id="GO:0030177">
    <property type="term" value="P:positive regulation of Wnt signaling pathway"/>
    <property type="evidence" value="ECO:0007669"/>
    <property type="project" value="TreeGrafter"/>
</dbReference>
<dbReference type="PANTHER" id="PTHR13351:SF1">
    <property type="entry name" value="RENIN RECEPTOR"/>
    <property type="match status" value="1"/>
</dbReference>
<keyword evidence="3" id="KW-1185">Reference proteome</keyword>
<sequence>MQVKSDLFTRPRAVAIIEVDGIESLDVGNSGIYKLREGTADWKRLDEKLASVFGAEREFATVDRKGTSNKIKTDIIALQEELQNVYRLIDAVSARKAKFDVANSADVYRMKISGLSDGNASNKEKAVEDIRNAVNELATALKKVYGDQVVVEVVSNPVMVKDENRTTQQPGEVRTKRAVLYTVVGMMSMDPSKDSIIYRMTTTRMKKA</sequence>
<evidence type="ECO:0000259" key="1">
    <source>
        <dbReference type="Pfam" id="PF07850"/>
    </source>
</evidence>
<dbReference type="EMBL" id="UYRV01115901">
    <property type="protein sequence ID" value="VDN29751.1"/>
    <property type="molecule type" value="Genomic_DNA"/>
</dbReference>
<dbReference type="Pfam" id="PF07850">
    <property type="entry name" value="Renin_r"/>
    <property type="match status" value="1"/>
</dbReference>
<dbReference type="GO" id="GO:0009897">
    <property type="term" value="C:external side of plasma membrane"/>
    <property type="evidence" value="ECO:0007669"/>
    <property type="project" value="TreeGrafter"/>
</dbReference>
<dbReference type="Proteomes" id="UP000271889">
    <property type="component" value="Unassembled WGS sequence"/>
</dbReference>
<evidence type="ECO:0000313" key="2">
    <source>
        <dbReference type="EMBL" id="VDN29751.1"/>
    </source>
</evidence>
<reference evidence="2 3" key="1">
    <citation type="submission" date="2018-11" db="EMBL/GenBank/DDBJ databases">
        <authorList>
            <consortium name="Pathogen Informatics"/>
        </authorList>
    </citation>
    <scope>NUCLEOTIDE SEQUENCE [LARGE SCALE GENOMIC DNA]</scope>
</reference>
<accession>A0A3P7NF47</accession>
<dbReference type="GO" id="GO:0038023">
    <property type="term" value="F:signaling receptor activity"/>
    <property type="evidence" value="ECO:0007669"/>
    <property type="project" value="InterPro"/>
</dbReference>